<accession>A0A220U9H2</accession>
<feature type="transmembrane region" description="Helical" evidence="1">
    <location>
        <begin position="18"/>
        <end position="37"/>
    </location>
</feature>
<keyword evidence="1" id="KW-0812">Transmembrane</keyword>
<dbReference type="RefSeq" id="WP_089063861.1">
    <property type="nucleotide sequence ID" value="NZ_CP022316.1"/>
</dbReference>
<keyword evidence="1" id="KW-1133">Transmembrane helix</keyword>
<keyword evidence="3" id="KW-1185">Reference proteome</keyword>
<keyword evidence="1" id="KW-0472">Membrane</keyword>
<dbReference type="Proteomes" id="UP000198398">
    <property type="component" value="Chromosome"/>
</dbReference>
<evidence type="ECO:0000256" key="1">
    <source>
        <dbReference type="SAM" id="Phobius"/>
    </source>
</evidence>
<protein>
    <recommendedName>
        <fullName evidence="4">Integral membrane protein</fullName>
    </recommendedName>
</protein>
<dbReference type="KEGG" id="brv:CFK39_00720"/>
<dbReference type="AlphaFoldDB" id="A0A220U9H2"/>
<dbReference type="EMBL" id="CP022316">
    <property type="protein sequence ID" value="ASK64612.1"/>
    <property type="molecule type" value="Genomic_DNA"/>
</dbReference>
<feature type="transmembrane region" description="Helical" evidence="1">
    <location>
        <begin position="114"/>
        <end position="131"/>
    </location>
</feature>
<evidence type="ECO:0000313" key="2">
    <source>
        <dbReference type="EMBL" id="ASK64612.1"/>
    </source>
</evidence>
<evidence type="ECO:0000313" key="3">
    <source>
        <dbReference type="Proteomes" id="UP000198398"/>
    </source>
</evidence>
<feature type="transmembrane region" description="Helical" evidence="1">
    <location>
        <begin position="80"/>
        <end position="102"/>
    </location>
</feature>
<sequence>MTAEHTTAAARGSRGFEIVLIAVYGIFAISATARSLVQILRDLSFAPVAYVLSLLAAVTYIAVTVALVRRGRRSVLARRLCLAELAGVLIVGTLTLVDPALFPDATVWSHFGQGYGFVPLLLPVIALLYLGRSRKRDRASGPVA</sequence>
<name>A0A220U9H2_9MICO</name>
<feature type="transmembrane region" description="Helical" evidence="1">
    <location>
        <begin position="49"/>
        <end position="68"/>
    </location>
</feature>
<organism evidence="2 3">
    <name type="scientific">Brachybacterium avium</name>
    <dbReference type="NCBI Taxonomy" id="2017485"/>
    <lineage>
        <taxon>Bacteria</taxon>
        <taxon>Bacillati</taxon>
        <taxon>Actinomycetota</taxon>
        <taxon>Actinomycetes</taxon>
        <taxon>Micrococcales</taxon>
        <taxon>Dermabacteraceae</taxon>
        <taxon>Brachybacterium</taxon>
    </lineage>
</organism>
<dbReference type="OrthoDB" id="25997at2"/>
<proteinExistence type="predicted"/>
<gene>
    <name evidence="2" type="ORF">CFK39_00720</name>
</gene>
<reference evidence="3" key="1">
    <citation type="submission" date="2017-07" db="EMBL/GenBank/DDBJ databases">
        <title>Brachybacterium sp. VR2415.</title>
        <authorList>
            <person name="Tak E.J."/>
            <person name="Bae J.-W."/>
        </authorList>
    </citation>
    <scope>NUCLEOTIDE SEQUENCE [LARGE SCALE GENOMIC DNA]</scope>
    <source>
        <strain evidence="3">VR2415</strain>
    </source>
</reference>
<evidence type="ECO:0008006" key="4">
    <source>
        <dbReference type="Google" id="ProtNLM"/>
    </source>
</evidence>